<dbReference type="InterPro" id="IPR051784">
    <property type="entry name" value="Nod_factor_ABC_transporter"/>
</dbReference>
<sequence>MRVIVSSALVHMRQALSRSMFRYCLFLNPLGNAVLLGLMYSEQTDQTFTLYAVLGTSLTSFWTIICFSSAADISREKYLGTLPVLFISPSGFKKIMFGKLLGNSLWGLVSFGLTLLFVWVFFGRFLAVQHILLLLVFLLLAVLTFVSIGMLMCSAFTLSRSAQLLMNMIEFPFLLLTGMVFPLTILWQPLQYVAHLLSPTWIMKGFEIAVYGGSFREILIALLGLVGLTVLDFFLADLAFRKIETKSRIDASLEVY</sequence>
<comment type="subcellular location">
    <subcellularLocation>
        <location evidence="5">Cell membrane</location>
        <topology evidence="5">Multi-pass membrane protein</topology>
    </subcellularLocation>
    <subcellularLocation>
        <location evidence="1">Membrane</location>
        <topology evidence="1">Multi-pass membrane protein</topology>
    </subcellularLocation>
</comment>
<keyword evidence="5" id="KW-0813">Transport</keyword>
<dbReference type="PANTHER" id="PTHR43229">
    <property type="entry name" value="NODULATION PROTEIN J"/>
    <property type="match status" value="1"/>
</dbReference>
<dbReference type="PROSITE" id="PS51012">
    <property type="entry name" value="ABC_TM2"/>
    <property type="match status" value="1"/>
</dbReference>
<dbReference type="EMBL" id="MSJL01000034">
    <property type="protein sequence ID" value="OLF49399.1"/>
    <property type="molecule type" value="Genomic_DNA"/>
</dbReference>
<evidence type="ECO:0000313" key="9">
    <source>
        <dbReference type="Proteomes" id="UP000186437"/>
    </source>
</evidence>
<dbReference type="InterPro" id="IPR047817">
    <property type="entry name" value="ABC2_TM_bact-type"/>
</dbReference>
<proteinExistence type="inferred from homology"/>
<feature type="transmembrane region" description="Helical" evidence="5">
    <location>
        <begin position="218"/>
        <end position="240"/>
    </location>
</feature>
<feature type="transmembrane region" description="Helical" evidence="5">
    <location>
        <begin position="47"/>
        <end position="67"/>
    </location>
</feature>
<evidence type="ECO:0000256" key="4">
    <source>
        <dbReference type="ARBA" id="ARBA00023136"/>
    </source>
</evidence>
<keyword evidence="5" id="KW-1003">Cell membrane</keyword>
<dbReference type="EMBL" id="UHEN01000001">
    <property type="protein sequence ID" value="SUN06591.1"/>
    <property type="molecule type" value="Genomic_DNA"/>
</dbReference>
<dbReference type="OrthoDB" id="9788252at2"/>
<keyword evidence="2 5" id="KW-0812">Transmembrane</keyword>
<dbReference type="GO" id="GO:0140359">
    <property type="term" value="F:ABC-type transporter activity"/>
    <property type="evidence" value="ECO:0007669"/>
    <property type="project" value="InterPro"/>
</dbReference>
<dbReference type="AlphaFoldDB" id="A0A1Q8EC72"/>
<reference evidence="7" key="2">
    <citation type="submission" date="2016-12" db="EMBL/GenBank/DDBJ databases">
        <authorList>
            <person name="Song W.-J."/>
            <person name="Kurnit D.M."/>
        </authorList>
    </citation>
    <scope>NUCLEOTIDE SEQUENCE [LARGE SCALE GENOMIC DNA]</scope>
    <source>
        <strain evidence="7">ATCC 51725</strain>
    </source>
</reference>
<evidence type="ECO:0000313" key="10">
    <source>
        <dbReference type="Proteomes" id="UP000255213"/>
    </source>
</evidence>
<dbReference type="PRINTS" id="PR00164">
    <property type="entry name" value="ABC2TRNSPORT"/>
</dbReference>
<organism evidence="7 9">
    <name type="scientific">Streptococcus acidominimus</name>
    <dbReference type="NCBI Taxonomy" id="1326"/>
    <lineage>
        <taxon>Bacteria</taxon>
        <taxon>Bacillati</taxon>
        <taxon>Bacillota</taxon>
        <taxon>Bacilli</taxon>
        <taxon>Lactobacillales</taxon>
        <taxon>Streptococcaceae</taxon>
        <taxon>Streptococcus</taxon>
    </lineage>
</organism>
<feature type="domain" description="ABC transmembrane type-2" evidence="6">
    <location>
        <begin position="10"/>
        <end position="243"/>
    </location>
</feature>
<gene>
    <name evidence="7" type="ORF">BU200_07565</name>
    <name evidence="8" type="ORF">NCTC12957_00715</name>
</gene>
<evidence type="ECO:0000313" key="8">
    <source>
        <dbReference type="EMBL" id="SUN06591.1"/>
    </source>
</evidence>
<keyword evidence="9" id="KW-1185">Reference proteome</keyword>
<dbReference type="GO" id="GO:0043190">
    <property type="term" value="C:ATP-binding cassette (ABC) transporter complex"/>
    <property type="evidence" value="ECO:0007669"/>
    <property type="project" value="InterPro"/>
</dbReference>
<dbReference type="Proteomes" id="UP000255213">
    <property type="component" value="Unassembled WGS sequence"/>
</dbReference>
<reference evidence="8 10" key="3">
    <citation type="submission" date="2018-06" db="EMBL/GenBank/DDBJ databases">
        <authorList>
            <consortium name="Pathogen Informatics"/>
            <person name="Doyle S."/>
        </authorList>
    </citation>
    <scope>NUCLEOTIDE SEQUENCE [LARGE SCALE GENOMIC DNA]</scope>
    <source>
        <strain evidence="8 10">NCTC12957</strain>
    </source>
</reference>
<dbReference type="Proteomes" id="UP000186437">
    <property type="component" value="Unassembled WGS sequence"/>
</dbReference>
<keyword evidence="3 5" id="KW-1133">Transmembrane helix</keyword>
<evidence type="ECO:0000256" key="1">
    <source>
        <dbReference type="ARBA" id="ARBA00004141"/>
    </source>
</evidence>
<feature type="transmembrane region" description="Helical" evidence="5">
    <location>
        <begin position="20"/>
        <end position="41"/>
    </location>
</feature>
<feature type="transmembrane region" description="Helical" evidence="5">
    <location>
        <begin position="164"/>
        <end position="187"/>
    </location>
</feature>
<name>A0A1Q8EC72_STRAI</name>
<evidence type="ECO:0000256" key="3">
    <source>
        <dbReference type="ARBA" id="ARBA00022989"/>
    </source>
</evidence>
<evidence type="ECO:0000256" key="2">
    <source>
        <dbReference type="ARBA" id="ARBA00022692"/>
    </source>
</evidence>
<evidence type="ECO:0000313" key="7">
    <source>
        <dbReference type="EMBL" id="OLF49399.1"/>
    </source>
</evidence>
<feature type="transmembrane region" description="Helical" evidence="5">
    <location>
        <begin position="100"/>
        <end position="122"/>
    </location>
</feature>
<evidence type="ECO:0000259" key="6">
    <source>
        <dbReference type="PROSITE" id="PS51012"/>
    </source>
</evidence>
<reference evidence="9" key="1">
    <citation type="submission" date="2016-12" db="EMBL/GenBank/DDBJ databases">
        <authorList>
            <person name="Gulvik C.A."/>
        </authorList>
    </citation>
    <scope>NUCLEOTIDE SEQUENCE [LARGE SCALE GENOMIC DNA]</scope>
    <source>
        <strain evidence="9">ATCC 51725</strain>
    </source>
</reference>
<dbReference type="InterPro" id="IPR013525">
    <property type="entry name" value="ABC2_TM"/>
</dbReference>
<feature type="transmembrane region" description="Helical" evidence="5">
    <location>
        <begin position="128"/>
        <end position="152"/>
    </location>
</feature>
<dbReference type="Pfam" id="PF12698">
    <property type="entry name" value="ABC2_membrane_3"/>
    <property type="match status" value="1"/>
</dbReference>
<comment type="similarity">
    <text evidence="5">Belongs to the ABC-2 integral membrane protein family.</text>
</comment>
<dbReference type="PANTHER" id="PTHR43229:SF6">
    <property type="entry name" value="ABC-TYPE MULTIDRUG TRANSPORT SYSTEM, PERMEASE COMPONENT"/>
    <property type="match status" value="1"/>
</dbReference>
<protein>
    <recommendedName>
        <fullName evidence="5">Transport permease protein</fullName>
    </recommendedName>
</protein>
<keyword evidence="4 5" id="KW-0472">Membrane</keyword>
<dbReference type="InterPro" id="IPR000412">
    <property type="entry name" value="ABC_2_transport"/>
</dbReference>
<evidence type="ECO:0000256" key="5">
    <source>
        <dbReference type="RuleBase" id="RU361157"/>
    </source>
</evidence>
<accession>A0A1Q8EC72</accession>